<feature type="transmembrane region" description="Helical" evidence="1">
    <location>
        <begin position="18"/>
        <end position="38"/>
    </location>
</feature>
<evidence type="ECO:0000256" key="1">
    <source>
        <dbReference type="SAM" id="Phobius"/>
    </source>
</evidence>
<evidence type="ECO:0000313" key="3">
    <source>
        <dbReference type="Proteomes" id="UP000295601"/>
    </source>
</evidence>
<dbReference type="AlphaFoldDB" id="A0A4R6S5R8"/>
<dbReference type="OrthoDB" id="7205277at2"/>
<dbReference type="EMBL" id="SNYA01000002">
    <property type="protein sequence ID" value="TDP94517.1"/>
    <property type="molecule type" value="Genomic_DNA"/>
</dbReference>
<accession>A0A4R6S5R8</accession>
<dbReference type="Proteomes" id="UP000295601">
    <property type="component" value="Unassembled WGS sequence"/>
</dbReference>
<proteinExistence type="predicted"/>
<comment type="caution">
    <text evidence="2">The sequence shown here is derived from an EMBL/GenBank/DDBJ whole genome shotgun (WGS) entry which is preliminary data.</text>
</comment>
<dbReference type="RefSeq" id="WP_133616135.1">
    <property type="nucleotide sequence ID" value="NZ_SNYA01000002.1"/>
</dbReference>
<keyword evidence="1" id="KW-0812">Transmembrane</keyword>
<keyword evidence="1" id="KW-1133">Transmembrane helix</keyword>
<gene>
    <name evidence="2" type="ORF">EDF62_0936</name>
</gene>
<keyword evidence="3" id="KW-1185">Reference proteome</keyword>
<organism evidence="2 3">
    <name type="scientific">Leucobacter luti</name>
    <dbReference type="NCBI Taxonomy" id="340320"/>
    <lineage>
        <taxon>Bacteria</taxon>
        <taxon>Bacillati</taxon>
        <taxon>Actinomycetota</taxon>
        <taxon>Actinomycetes</taxon>
        <taxon>Micrococcales</taxon>
        <taxon>Microbacteriaceae</taxon>
        <taxon>Leucobacter</taxon>
    </lineage>
</organism>
<sequence>MPADQDPVIRRRARRDTAIILSPLAIGVLLNAIVRPWLATFIDAEEIRRGAAVRGSDHWWEPTPHAVAEHPVISWFLSVSDGAIAGVLLASCGLIAIVMWLRGRSARRRSERLLTATQTS</sequence>
<name>A0A4R6S5R8_9MICO</name>
<reference evidence="2 3" key="1">
    <citation type="submission" date="2019-03" db="EMBL/GenBank/DDBJ databases">
        <title>Genomic analyses of the natural microbiome of Caenorhabditis elegans.</title>
        <authorList>
            <person name="Samuel B."/>
        </authorList>
    </citation>
    <scope>NUCLEOTIDE SEQUENCE [LARGE SCALE GENOMIC DNA]</scope>
    <source>
        <strain evidence="2 3">JUb18</strain>
    </source>
</reference>
<protein>
    <submittedName>
        <fullName evidence="2">Uncharacterized protein</fullName>
    </submittedName>
</protein>
<evidence type="ECO:0000313" key="2">
    <source>
        <dbReference type="EMBL" id="TDP94517.1"/>
    </source>
</evidence>
<feature type="transmembrane region" description="Helical" evidence="1">
    <location>
        <begin position="82"/>
        <end position="101"/>
    </location>
</feature>
<keyword evidence="1" id="KW-0472">Membrane</keyword>